<proteinExistence type="predicted"/>
<sequence length="136" mass="15953">MDILYTHLPPATRPRPLRGHPPYVWTIPTPTYFRFLRHYINRFALGFELVYARALPYATTTGDGTSPRANRASTSATRTRLEFHRDITDLVTFSNSTLRDLYVRRGSAVRDFFDYERRLDLALRLLEEHVDYVFIA</sequence>
<dbReference type="EMBL" id="LVKK01000102">
    <property type="protein sequence ID" value="OAG36024.1"/>
    <property type="molecule type" value="Genomic_DNA"/>
</dbReference>
<organism evidence="1 2">
    <name type="scientific">Fonsecaea monophora</name>
    <dbReference type="NCBI Taxonomy" id="254056"/>
    <lineage>
        <taxon>Eukaryota</taxon>
        <taxon>Fungi</taxon>
        <taxon>Dikarya</taxon>
        <taxon>Ascomycota</taxon>
        <taxon>Pezizomycotina</taxon>
        <taxon>Eurotiomycetes</taxon>
        <taxon>Chaetothyriomycetidae</taxon>
        <taxon>Chaetothyriales</taxon>
        <taxon>Herpotrichiellaceae</taxon>
        <taxon>Fonsecaea</taxon>
    </lineage>
</organism>
<keyword evidence="2" id="KW-1185">Reference proteome</keyword>
<name>A0A177EVG9_9EURO</name>
<dbReference type="OrthoDB" id="5369347at2759"/>
<dbReference type="AlphaFoldDB" id="A0A177EVG9"/>
<accession>A0A177EVG9</accession>
<gene>
    <name evidence="1" type="ORF">AYO21_09817</name>
</gene>
<dbReference type="RefSeq" id="XP_022507976.1">
    <property type="nucleotide sequence ID" value="XM_022659746.1"/>
</dbReference>
<dbReference type="Proteomes" id="UP000077002">
    <property type="component" value="Unassembled WGS sequence"/>
</dbReference>
<protein>
    <submittedName>
        <fullName evidence="1">Uncharacterized protein</fullName>
    </submittedName>
</protein>
<reference evidence="1 2" key="1">
    <citation type="submission" date="2016-03" db="EMBL/GenBank/DDBJ databases">
        <title>Draft genome sequence of the Fonsecaea monophora CBS 269.37.</title>
        <authorList>
            <person name="Bombassaro A."/>
            <person name="Vinicius W.A."/>
            <person name="De Hoog S."/>
            <person name="Sun J."/>
            <person name="Souza E.M."/>
            <person name="Raittz R.T."/>
            <person name="Costa F."/>
            <person name="Leao A.C."/>
            <person name="Tadra-Sfeir M.Z."/>
            <person name="Baura V."/>
            <person name="Balsanelli E."/>
            <person name="Pedrosa F.O."/>
            <person name="Moreno L.F."/>
            <person name="Steffens M.B."/>
            <person name="Xi L."/>
            <person name="Bocca A.L."/>
            <person name="Felipe M.S."/>
            <person name="Teixeira M."/>
            <person name="Telles Filho F.Q."/>
            <person name="Azevedo C.M."/>
            <person name="Gomes R."/>
            <person name="Vicente V.A."/>
        </authorList>
    </citation>
    <scope>NUCLEOTIDE SEQUENCE [LARGE SCALE GENOMIC DNA]</scope>
    <source>
        <strain evidence="1 2">CBS 269.37</strain>
    </source>
</reference>
<comment type="caution">
    <text evidence="1">The sequence shown here is derived from an EMBL/GenBank/DDBJ whole genome shotgun (WGS) entry which is preliminary data.</text>
</comment>
<evidence type="ECO:0000313" key="2">
    <source>
        <dbReference type="Proteomes" id="UP000077002"/>
    </source>
</evidence>
<evidence type="ECO:0000313" key="1">
    <source>
        <dbReference type="EMBL" id="OAG36024.1"/>
    </source>
</evidence>
<dbReference type="GeneID" id="34604946"/>